<proteinExistence type="predicted"/>
<gene>
    <name evidence="1" type="ORF">BDN72DRAFT_848024</name>
</gene>
<protein>
    <submittedName>
        <fullName evidence="1">Uncharacterized protein</fullName>
    </submittedName>
</protein>
<name>A0ACD3ABJ2_9AGAR</name>
<dbReference type="Proteomes" id="UP000308600">
    <property type="component" value="Unassembled WGS sequence"/>
</dbReference>
<evidence type="ECO:0000313" key="2">
    <source>
        <dbReference type="Proteomes" id="UP000308600"/>
    </source>
</evidence>
<dbReference type="EMBL" id="ML208540">
    <property type="protein sequence ID" value="TFK63100.1"/>
    <property type="molecule type" value="Genomic_DNA"/>
</dbReference>
<evidence type="ECO:0000313" key="1">
    <source>
        <dbReference type="EMBL" id="TFK63100.1"/>
    </source>
</evidence>
<keyword evidence="2" id="KW-1185">Reference proteome</keyword>
<accession>A0ACD3ABJ2</accession>
<organism evidence="1 2">
    <name type="scientific">Pluteus cervinus</name>
    <dbReference type="NCBI Taxonomy" id="181527"/>
    <lineage>
        <taxon>Eukaryota</taxon>
        <taxon>Fungi</taxon>
        <taxon>Dikarya</taxon>
        <taxon>Basidiomycota</taxon>
        <taxon>Agaricomycotina</taxon>
        <taxon>Agaricomycetes</taxon>
        <taxon>Agaricomycetidae</taxon>
        <taxon>Agaricales</taxon>
        <taxon>Pluteineae</taxon>
        <taxon>Pluteaceae</taxon>
        <taxon>Pluteus</taxon>
    </lineage>
</organism>
<sequence>MTMEEKLGLVIGTGQLNSNRRCIGDTYAIPRLGIPSFCLNDGPAGLRLTKGVTGFPSGINTAATFSKRLMHERGKALGEEWRGKGVHVYLGPAVDIMRNPKAGRAWESFGPDPYLNGEGAYHTITGVQSVGVQACIKHLIANNQEHWRYGLSANLDDRTLREIYWYPFERGLEADVAIVMCGYNRVNGTSSCEHPELIGDQGILRKAGFRGYVMSDWGATHGNAALVANSGLDMEQPGDFLIIGGGTYRDGRLKRAVDKEEVTGARLDEMVTRVLASWFKLGQDMGYPPVNFDVQKPDGSGPRNENVNVRTEGHVNLAKEIASASAVLLKNERVGYPEFEGYSDLGVEGYGDLGFEGAAEQGADSFKSTWSSWGGQWVFAENSEGERQGRPAGSERGPAPQNLRDQEHGNQGCGDQVSHASTHRKGMKRGLPVDFKKLKSIAVVGQDAKMPKKNCGELNECNEGTMSVGWGSGSNSLEYLIPPIDAITAEAEAQGSDTVVESSLSNDSGRAERVSKGKDVAFVFVNAMSGELGFYSVVVGNMGDRNDLLPWWWGRELIERVASVCSNTIVVVHSVGPITMPWSNHPNVTAIIYAGAPGEQTGPSIVDVLSGRYNPRGRLPFSIADDEKAYGTEIVYNSMGFPQVDYTERMWLDYRYMDANDMTPRFEFGFGLSYTKFEYSSLSVTRHWPIPGSSLSQKWSFNDTRPASTTPMFTLMFSIRNIGDVAGTEIPQVYIGYPEDAGEPKMVLRGFEEVEDLKPGWRSWVKVVLNYRDLSVWDVVTQKWVVPEGRFKVFVGASSRDVRLVDEFDV</sequence>
<reference evidence="1 2" key="1">
    <citation type="journal article" date="2019" name="Nat. Ecol. Evol.">
        <title>Megaphylogeny resolves global patterns of mushroom evolution.</title>
        <authorList>
            <person name="Varga T."/>
            <person name="Krizsan K."/>
            <person name="Foldi C."/>
            <person name="Dima B."/>
            <person name="Sanchez-Garcia M."/>
            <person name="Sanchez-Ramirez S."/>
            <person name="Szollosi G.J."/>
            <person name="Szarkandi J.G."/>
            <person name="Papp V."/>
            <person name="Albert L."/>
            <person name="Andreopoulos W."/>
            <person name="Angelini C."/>
            <person name="Antonin V."/>
            <person name="Barry K.W."/>
            <person name="Bougher N.L."/>
            <person name="Buchanan P."/>
            <person name="Buyck B."/>
            <person name="Bense V."/>
            <person name="Catcheside P."/>
            <person name="Chovatia M."/>
            <person name="Cooper J."/>
            <person name="Damon W."/>
            <person name="Desjardin D."/>
            <person name="Finy P."/>
            <person name="Geml J."/>
            <person name="Haridas S."/>
            <person name="Hughes K."/>
            <person name="Justo A."/>
            <person name="Karasinski D."/>
            <person name="Kautmanova I."/>
            <person name="Kiss B."/>
            <person name="Kocsube S."/>
            <person name="Kotiranta H."/>
            <person name="LaButti K.M."/>
            <person name="Lechner B.E."/>
            <person name="Liimatainen K."/>
            <person name="Lipzen A."/>
            <person name="Lukacs Z."/>
            <person name="Mihaltcheva S."/>
            <person name="Morgado L.N."/>
            <person name="Niskanen T."/>
            <person name="Noordeloos M.E."/>
            <person name="Ohm R.A."/>
            <person name="Ortiz-Santana B."/>
            <person name="Ovrebo C."/>
            <person name="Racz N."/>
            <person name="Riley R."/>
            <person name="Savchenko A."/>
            <person name="Shiryaev A."/>
            <person name="Soop K."/>
            <person name="Spirin V."/>
            <person name="Szebenyi C."/>
            <person name="Tomsovsky M."/>
            <person name="Tulloss R.E."/>
            <person name="Uehling J."/>
            <person name="Grigoriev I.V."/>
            <person name="Vagvolgyi C."/>
            <person name="Papp T."/>
            <person name="Martin F.M."/>
            <person name="Miettinen O."/>
            <person name="Hibbett D.S."/>
            <person name="Nagy L.G."/>
        </authorList>
    </citation>
    <scope>NUCLEOTIDE SEQUENCE [LARGE SCALE GENOMIC DNA]</scope>
    <source>
        <strain evidence="1 2">NL-1719</strain>
    </source>
</reference>